<dbReference type="RefSeq" id="WP_012377000.1">
    <property type="nucleotide sequence ID" value="NC_010571.1"/>
</dbReference>
<dbReference type="HOGENOM" id="CLU_049413_6_1_0"/>
<accession>B1ZNY3</accession>
<feature type="domain" description="Dienelactone hydrolase" evidence="1">
    <location>
        <begin position="69"/>
        <end position="191"/>
    </location>
</feature>
<evidence type="ECO:0000313" key="2">
    <source>
        <dbReference type="EMBL" id="ACB77472.1"/>
    </source>
</evidence>
<dbReference type="Pfam" id="PF01738">
    <property type="entry name" value="DLH"/>
    <property type="match status" value="1"/>
</dbReference>
<organism evidence="2 3">
    <name type="scientific">Opitutus terrae (strain DSM 11246 / JCM 15787 / PB90-1)</name>
    <dbReference type="NCBI Taxonomy" id="452637"/>
    <lineage>
        <taxon>Bacteria</taxon>
        <taxon>Pseudomonadati</taxon>
        <taxon>Verrucomicrobiota</taxon>
        <taxon>Opitutia</taxon>
        <taxon>Opitutales</taxon>
        <taxon>Opitutaceae</taxon>
        <taxon>Opitutus</taxon>
    </lineage>
</organism>
<dbReference type="InterPro" id="IPR002925">
    <property type="entry name" value="Dienelactn_hydro"/>
</dbReference>
<dbReference type="Proteomes" id="UP000007013">
    <property type="component" value="Chromosome"/>
</dbReference>
<reference evidence="2 3" key="1">
    <citation type="journal article" date="2011" name="J. Bacteriol.">
        <title>Genome sequence of the verrucomicrobium Opitutus terrae PB90-1, an abundant inhabitant of rice paddy soil ecosystems.</title>
        <authorList>
            <person name="van Passel M.W."/>
            <person name="Kant R."/>
            <person name="Palva A."/>
            <person name="Copeland A."/>
            <person name="Lucas S."/>
            <person name="Lapidus A."/>
            <person name="Glavina del Rio T."/>
            <person name="Pitluck S."/>
            <person name="Goltsman E."/>
            <person name="Clum A."/>
            <person name="Sun H."/>
            <person name="Schmutz J."/>
            <person name="Larimer F.W."/>
            <person name="Land M.L."/>
            <person name="Hauser L."/>
            <person name="Kyrpides N."/>
            <person name="Mikhailova N."/>
            <person name="Richardson P.P."/>
            <person name="Janssen P.H."/>
            <person name="de Vos W.M."/>
            <person name="Smidt H."/>
        </authorList>
    </citation>
    <scope>NUCLEOTIDE SEQUENCE [LARGE SCALE GENOMIC DNA]</scope>
    <source>
        <strain evidence="3">DSM 11246 / JCM 15787 / PB90-1</strain>
    </source>
</reference>
<dbReference type="KEGG" id="ote:Oter_4199"/>
<evidence type="ECO:0000259" key="1">
    <source>
        <dbReference type="Pfam" id="PF01738"/>
    </source>
</evidence>
<dbReference type="AlphaFoldDB" id="B1ZNY3"/>
<dbReference type="GO" id="GO:0016787">
    <property type="term" value="F:hydrolase activity"/>
    <property type="evidence" value="ECO:0007669"/>
    <property type="project" value="InterPro"/>
</dbReference>
<protein>
    <submittedName>
        <fullName evidence="2">Phospholipase/carboxylesterase</fullName>
    </submittedName>
</protein>
<name>B1ZNY3_OPITP</name>
<dbReference type="OrthoDB" id="9796570at2"/>
<proteinExistence type="predicted"/>
<sequence>MPLSFKHVFEPGQNPSAPPLLLLHATGGTERDLLSLGHVLSPGSALLAPRGQVSERGAARFFARLAEGVFDSEEVARRTHELADFLAAAAREYHFDPARLVAVGYSNGANVAATLLQLRPVVLGAAVLFRPMVVLDVPAAPGSLDGKSVFIASGTDDPLVPNDHPLRLAAHLRAGGADVTLHSQPADHGLTPADVSAAHGWFVRNLAPAGTT</sequence>
<dbReference type="SUPFAM" id="SSF53474">
    <property type="entry name" value="alpha/beta-Hydrolases"/>
    <property type="match status" value="1"/>
</dbReference>
<dbReference type="eggNOG" id="COG0400">
    <property type="taxonomic scope" value="Bacteria"/>
</dbReference>
<dbReference type="EMBL" id="CP001032">
    <property type="protein sequence ID" value="ACB77472.1"/>
    <property type="molecule type" value="Genomic_DNA"/>
</dbReference>
<keyword evidence="3" id="KW-1185">Reference proteome</keyword>
<evidence type="ECO:0000313" key="3">
    <source>
        <dbReference type="Proteomes" id="UP000007013"/>
    </source>
</evidence>
<gene>
    <name evidence="2" type="ordered locus">Oter_4199</name>
</gene>
<dbReference type="InterPro" id="IPR029058">
    <property type="entry name" value="AB_hydrolase_fold"/>
</dbReference>
<dbReference type="STRING" id="452637.Oter_4199"/>
<dbReference type="Gene3D" id="3.40.50.1820">
    <property type="entry name" value="alpha/beta hydrolase"/>
    <property type="match status" value="1"/>
</dbReference>